<organism evidence="1">
    <name type="scientific">Klosneuvirus KNV1</name>
    <dbReference type="NCBI Taxonomy" id="1977640"/>
    <lineage>
        <taxon>Viruses</taxon>
        <taxon>Varidnaviria</taxon>
        <taxon>Bamfordvirae</taxon>
        <taxon>Nucleocytoviricota</taxon>
        <taxon>Megaviricetes</taxon>
        <taxon>Imitervirales</taxon>
        <taxon>Mimiviridae</taxon>
        <taxon>Klosneuvirinae</taxon>
        <taxon>Klosneuvirus</taxon>
    </lineage>
</organism>
<name>A0A1V0SIB5_9VIRU</name>
<accession>A0A1V0SIB5</accession>
<gene>
    <name evidence="1" type="ORF">Klosneuvirus_1_320</name>
</gene>
<evidence type="ECO:0000313" key="1">
    <source>
        <dbReference type="EMBL" id="ARF11463.1"/>
    </source>
</evidence>
<protein>
    <submittedName>
        <fullName evidence="1">Uncharacterized protein</fullName>
    </submittedName>
</protein>
<reference evidence="1" key="1">
    <citation type="journal article" date="2017" name="Science">
        <title>Giant viruses with an expanded complement of translation system components.</title>
        <authorList>
            <person name="Schulz F."/>
            <person name="Yutin N."/>
            <person name="Ivanova N.N."/>
            <person name="Ortega D.R."/>
            <person name="Lee T.K."/>
            <person name="Vierheilig J."/>
            <person name="Daims H."/>
            <person name="Horn M."/>
            <person name="Wagner M."/>
            <person name="Jensen G.J."/>
            <person name="Kyrpides N.C."/>
            <person name="Koonin E.V."/>
            <person name="Woyke T."/>
        </authorList>
    </citation>
    <scope>NUCLEOTIDE SEQUENCE</scope>
    <source>
        <strain evidence="1">KNV1</strain>
    </source>
</reference>
<proteinExistence type="predicted"/>
<sequence>MACNFCKTSSHSTTDHICGQCKQKGHPGYIKHCSRCLALDHDSDLHTCMHNKCKRLDTHNHTCQYCSDDHTTEKHMCDSCKQEGHASWDCQKETVCTICNGKVGHFTSLHHFCDGCKQDVFTRHIGCPTDGCNGCAAETHPPMIWYEYYNSVKCNTCNRKWDDLDCVAYEWMGKQLSD</sequence>
<dbReference type="EMBL" id="KY684108">
    <property type="protein sequence ID" value="ARF11463.1"/>
    <property type="molecule type" value="Genomic_DNA"/>
</dbReference>